<sequence length="31" mass="3249">MSWDAPLPTLRLAPAAYTQSVCGEATRSTGP</sequence>
<accession>A0A643BW84</accession>
<comment type="caution">
    <text evidence="1">The sequence shown here is derived from an EMBL/GenBank/DDBJ whole genome shotgun (WGS) entry which is preliminary data.</text>
</comment>
<protein>
    <submittedName>
        <fullName evidence="1">Uncharacterized protein</fullName>
    </submittedName>
</protein>
<dbReference type="AlphaFoldDB" id="A0A643BW84"/>
<keyword evidence="2" id="KW-1185">Reference proteome</keyword>
<name>A0A643BW84_BALPH</name>
<reference evidence="1 2" key="1">
    <citation type="journal article" date="2019" name="PLoS ONE">
        <title>Genomic analyses reveal an absence of contemporary introgressive admixture between fin whales and blue whales, despite known hybrids.</title>
        <authorList>
            <person name="Westbury M.V."/>
            <person name="Petersen B."/>
            <person name="Lorenzen E.D."/>
        </authorList>
    </citation>
    <scope>NUCLEOTIDE SEQUENCE [LARGE SCALE GENOMIC DNA]</scope>
    <source>
        <strain evidence="1">FinWhale-01</strain>
    </source>
</reference>
<gene>
    <name evidence="1" type="ORF">E2I00_009514</name>
</gene>
<dbReference type="Proteomes" id="UP000437017">
    <property type="component" value="Unassembled WGS sequence"/>
</dbReference>
<evidence type="ECO:0000313" key="1">
    <source>
        <dbReference type="EMBL" id="KAB0392281.1"/>
    </source>
</evidence>
<evidence type="ECO:0000313" key="2">
    <source>
        <dbReference type="Proteomes" id="UP000437017"/>
    </source>
</evidence>
<dbReference type="EMBL" id="SGJD01003942">
    <property type="protein sequence ID" value="KAB0392281.1"/>
    <property type="molecule type" value="Genomic_DNA"/>
</dbReference>
<proteinExistence type="predicted"/>
<organism evidence="1 2">
    <name type="scientific">Balaenoptera physalus</name>
    <name type="common">Fin whale</name>
    <name type="synonym">Balaena physalus</name>
    <dbReference type="NCBI Taxonomy" id="9770"/>
    <lineage>
        <taxon>Eukaryota</taxon>
        <taxon>Metazoa</taxon>
        <taxon>Chordata</taxon>
        <taxon>Craniata</taxon>
        <taxon>Vertebrata</taxon>
        <taxon>Euteleostomi</taxon>
        <taxon>Mammalia</taxon>
        <taxon>Eutheria</taxon>
        <taxon>Laurasiatheria</taxon>
        <taxon>Artiodactyla</taxon>
        <taxon>Whippomorpha</taxon>
        <taxon>Cetacea</taxon>
        <taxon>Mysticeti</taxon>
        <taxon>Balaenopteridae</taxon>
        <taxon>Balaenoptera</taxon>
    </lineage>
</organism>